<evidence type="ECO:0000256" key="2">
    <source>
        <dbReference type="SAM" id="SignalP"/>
    </source>
</evidence>
<dbReference type="InterPro" id="IPR036280">
    <property type="entry name" value="Multihaem_cyt_sf"/>
</dbReference>
<protein>
    <submittedName>
        <fullName evidence="4">Cytochrome c family protein</fullName>
    </submittedName>
</protein>
<keyword evidence="1 2" id="KW-0732">Signal</keyword>
<accession>A0A953J9X5</accession>
<dbReference type="EMBL" id="JAIOIV010000045">
    <property type="protein sequence ID" value="MBZ0155789.1"/>
    <property type="molecule type" value="Genomic_DNA"/>
</dbReference>
<dbReference type="NCBIfam" id="NF040886">
    <property type="entry name" value="cyt_C_like_Sec"/>
    <property type="match status" value="1"/>
</dbReference>
<dbReference type="Pfam" id="PF13435">
    <property type="entry name" value="Cytochrome_C554"/>
    <property type="match status" value="1"/>
</dbReference>
<dbReference type="AlphaFoldDB" id="A0A953J9X5"/>
<sequence>MKVLRLFLIVLFVVVPLAASGEQKAKTIDELAKMFDSSRCKTCHAEIYAQWEKSHHARPLMGVQGGLMLVPVVKSSAFAPKDPKQATLKNFPCFKCHLPQAFTSAEDSFAAELAQALLAGDKEKVSKLQITCLVCHNEKAIIHRLQEGKPEKNVIYGTKNMDSHPDSAFPKVKKSAIMQQAVMCGQCHGTGPNFEFENPVQCATLYGSYQHHYLSHGGLKSCQECHMPKVNGKADHLIAPDWNNKEHSSALLSKSINLDVQTLGYQWLRKAGALTPLVVVNTKITHTGGHRIPDG</sequence>
<gene>
    <name evidence="4" type="ORF">K8I29_06170</name>
</gene>
<evidence type="ECO:0000313" key="5">
    <source>
        <dbReference type="Proteomes" id="UP000705867"/>
    </source>
</evidence>
<dbReference type="InterPro" id="IPR023155">
    <property type="entry name" value="Cyt_c-552/4"/>
</dbReference>
<proteinExistence type="predicted"/>
<organism evidence="4 5">
    <name type="scientific">Candidatus Nitrobium versatile</name>
    <dbReference type="NCBI Taxonomy" id="2884831"/>
    <lineage>
        <taxon>Bacteria</taxon>
        <taxon>Pseudomonadati</taxon>
        <taxon>Nitrospirota</taxon>
        <taxon>Nitrospiria</taxon>
        <taxon>Nitrospirales</taxon>
        <taxon>Nitrospiraceae</taxon>
        <taxon>Candidatus Nitrobium</taxon>
    </lineage>
</organism>
<dbReference type="Gene3D" id="1.10.1130.10">
    <property type="entry name" value="Flavocytochrome C3, Chain A"/>
    <property type="match status" value="1"/>
</dbReference>
<feature type="domain" description="Cytochrome c-552/4" evidence="3">
    <location>
        <begin position="40"/>
        <end position="136"/>
    </location>
</feature>
<dbReference type="PANTHER" id="PTHR35038">
    <property type="entry name" value="DISSIMILATORY SULFITE REDUCTASE SIRA"/>
    <property type="match status" value="1"/>
</dbReference>
<feature type="chain" id="PRO_5038062313" evidence="2">
    <location>
        <begin position="19"/>
        <end position="295"/>
    </location>
</feature>
<name>A0A953J9X5_9BACT</name>
<comment type="caution">
    <text evidence="4">The sequence shown here is derived from an EMBL/GenBank/DDBJ whole genome shotgun (WGS) entry which is preliminary data.</text>
</comment>
<reference evidence="4" key="1">
    <citation type="journal article" date="2021" name="bioRxiv">
        <title>Unraveling nitrogen, sulfur and carbon metabolic pathways and microbial community transcriptional responses to substrate deprivation and toxicity stresses in a bioreactor mimicking anoxic brackish coastal sediment conditions.</title>
        <authorList>
            <person name="Martins P.D."/>
            <person name="Echeveste M.J."/>
            <person name="Arshad A."/>
            <person name="Kurth J."/>
            <person name="Ouboter H."/>
            <person name="Jetten M.S.M."/>
            <person name="Welte C.U."/>
        </authorList>
    </citation>
    <scope>NUCLEOTIDE SEQUENCE</scope>
    <source>
        <strain evidence="4">MAG_39</strain>
    </source>
</reference>
<evidence type="ECO:0000256" key="1">
    <source>
        <dbReference type="ARBA" id="ARBA00022729"/>
    </source>
</evidence>
<evidence type="ECO:0000313" key="4">
    <source>
        <dbReference type="EMBL" id="MBZ0155789.1"/>
    </source>
</evidence>
<dbReference type="SUPFAM" id="SSF48695">
    <property type="entry name" value="Multiheme cytochromes"/>
    <property type="match status" value="1"/>
</dbReference>
<reference evidence="4" key="2">
    <citation type="submission" date="2021-08" db="EMBL/GenBank/DDBJ databases">
        <authorList>
            <person name="Dalcin Martins P."/>
        </authorList>
    </citation>
    <scope>NUCLEOTIDE SEQUENCE</scope>
    <source>
        <strain evidence="4">MAG_39</strain>
    </source>
</reference>
<dbReference type="Proteomes" id="UP000705867">
    <property type="component" value="Unassembled WGS sequence"/>
</dbReference>
<evidence type="ECO:0000259" key="3">
    <source>
        <dbReference type="Pfam" id="PF13435"/>
    </source>
</evidence>
<feature type="signal peptide" evidence="2">
    <location>
        <begin position="1"/>
        <end position="18"/>
    </location>
</feature>
<dbReference type="InterPro" id="IPR051829">
    <property type="entry name" value="Multiheme_Cytochr_ET"/>
</dbReference>